<organism evidence="2 3">
    <name type="scientific">Paenibacillus solani</name>
    <dbReference type="NCBI Taxonomy" id="1705565"/>
    <lineage>
        <taxon>Bacteria</taxon>
        <taxon>Bacillati</taxon>
        <taxon>Bacillota</taxon>
        <taxon>Bacilli</taxon>
        <taxon>Bacillales</taxon>
        <taxon>Paenibacillaceae</taxon>
        <taxon>Paenibacillus</taxon>
    </lineage>
</organism>
<name>A0A0M1P140_9BACL</name>
<evidence type="ECO:0000313" key="3">
    <source>
        <dbReference type="Proteomes" id="UP000036932"/>
    </source>
</evidence>
<dbReference type="EMBL" id="LIUT01000001">
    <property type="protein sequence ID" value="KOR87975.1"/>
    <property type="molecule type" value="Genomic_DNA"/>
</dbReference>
<proteinExistence type="predicted"/>
<sequence>MRLFRKSCLIICSLLLAVSVLMPLSAVHAADQQWINQIWSEYKSYNKKTVNAYNAYQKQVDKKYKQFYDASQASLNQLEKKVLDDQKQWNETLQADLSQLKLRYEGNRDLNNKLTQYERYINPHYLNSPMWKYKNAADRHYLNSTLWRLSKQVDEHYLNSWMWRYKKAIDPHYLNSPAWRMKNTVSESYLNSSMWKLKNASSSSYLNSPMWKYARGKISKATAKNQYSKLFKAYTAELSESNADRKSEIASMEKEAQKSIDQLYKDTVLALETRREETLQSISDLRIEITGEGLQWEALLVEKP</sequence>
<keyword evidence="3" id="KW-1185">Reference proteome</keyword>
<feature type="signal peptide" evidence="1">
    <location>
        <begin position="1"/>
        <end position="29"/>
    </location>
</feature>
<dbReference type="OrthoDB" id="2665331at2"/>
<gene>
    <name evidence="2" type="ORF">AM231_01690</name>
</gene>
<feature type="chain" id="PRO_5005620557" evidence="1">
    <location>
        <begin position="30"/>
        <end position="304"/>
    </location>
</feature>
<evidence type="ECO:0000313" key="2">
    <source>
        <dbReference type="EMBL" id="KOR87975.1"/>
    </source>
</evidence>
<dbReference type="Proteomes" id="UP000036932">
    <property type="component" value="Unassembled WGS sequence"/>
</dbReference>
<reference evidence="3" key="1">
    <citation type="submission" date="2015-08" db="EMBL/GenBank/DDBJ databases">
        <title>Genome sequencing project for genomic taxonomy and phylogenomics of Bacillus-like bacteria.</title>
        <authorList>
            <person name="Liu B."/>
            <person name="Wang J."/>
            <person name="Zhu Y."/>
            <person name="Liu G."/>
            <person name="Chen Q."/>
            <person name="Chen Z."/>
            <person name="Lan J."/>
            <person name="Che J."/>
            <person name="Ge C."/>
            <person name="Shi H."/>
            <person name="Pan Z."/>
            <person name="Liu X."/>
        </authorList>
    </citation>
    <scope>NUCLEOTIDE SEQUENCE [LARGE SCALE GENOMIC DNA]</scope>
    <source>
        <strain evidence="3">FJAT-22460</strain>
    </source>
</reference>
<dbReference type="RefSeq" id="WP_054401031.1">
    <property type="nucleotide sequence ID" value="NZ_LIUT01000001.1"/>
</dbReference>
<dbReference type="PATRIC" id="fig|1705565.3.peg.2192"/>
<accession>A0A0M1P140</accession>
<evidence type="ECO:0000256" key="1">
    <source>
        <dbReference type="SAM" id="SignalP"/>
    </source>
</evidence>
<comment type="caution">
    <text evidence="2">The sequence shown here is derived from an EMBL/GenBank/DDBJ whole genome shotgun (WGS) entry which is preliminary data.</text>
</comment>
<protein>
    <submittedName>
        <fullName evidence="2">Uncharacterized protein</fullName>
    </submittedName>
</protein>
<keyword evidence="1" id="KW-0732">Signal</keyword>
<dbReference type="AlphaFoldDB" id="A0A0M1P140"/>